<dbReference type="SUPFAM" id="SSF53474">
    <property type="entry name" value="alpha/beta-Hydrolases"/>
    <property type="match status" value="1"/>
</dbReference>
<feature type="domain" description="Bacterial virulence factor lipase N-terminal" evidence="2">
    <location>
        <begin position="65"/>
        <end position="272"/>
    </location>
</feature>
<evidence type="ECO:0000313" key="4">
    <source>
        <dbReference type="Proteomes" id="UP001266357"/>
    </source>
</evidence>
<organism evidence="3 4">
    <name type="scientific">Thalassotalea castellviae</name>
    <dbReference type="NCBI Taxonomy" id="3075612"/>
    <lineage>
        <taxon>Bacteria</taxon>
        <taxon>Pseudomonadati</taxon>
        <taxon>Pseudomonadota</taxon>
        <taxon>Gammaproteobacteria</taxon>
        <taxon>Alteromonadales</taxon>
        <taxon>Colwelliaceae</taxon>
        <taxon>Thalassotalea</taxon>
    </lineage>
</organism>
<sequence length="800" mass="83381">MNKLVLSLAIASTLGLSACDDESVQDVKNEIAENGSSVVIPGRVIFDPSLGIDGLSVPNDLIFQGTKDGTLEIPVEDPTDGSDPFVAASALDGWATAQPFVLGIDFPEGSSLDPSSALNSSSIRVFEAIMGGDSNDADCAAVPRGLACKIVKELMFSEDFITQASGNDVAFVPLKPLKGSTTYLIAMTNSLQDLEGNPVAGSTYYELMRQDAATQPLGDDAQRGLQAVINSYEDAVISAGVEDDSIIYTMAMTTQSTTDVLFSLKSLMANNLQQGIFPSIGMADTGLSVADVLAGQIPAEAVPLYSAANYMKGSITLPYYLGVPTAENPLAPTNTWWTGLCDSGAMLAGLAAQNPAAIPASPISETDAMCMAISAASGLAAPGLRDLGIDTERNLTKYNPVPKQTASMAIDVQMTTPDLAWVNPVRASFGMDPIAEPADGWPVVIMQHGITSTKEAMLLATGMLSINGFATAAIDYPLHGTRGFDLTGNGQDDISASSVSALHYVNLASLLTMRDNTRQSAFDILGLRLGLNFFGGADASGNPININSSKVHFLGHSLGAIYGINALALANTPLTPQVDALTKITSNVLAMPGLMLANFGVSSPAFSSLVKSNLTYASSADFKAFVDAQFPAGYTQDQLSAVYEGFYASLDDSQKAALEAGFAQFTLIAQTVTGSGDPINYVGALAATQTPTLLFEVVGNGMDNLPDQVVTNTAPYTPLGGTEPAIALLGLPSVSETAMGSGAVRFINGHHGSILDPRPNDASPDAELSGRATQEMQSQMAGFYATDGQMIMVTDTEVVH</sequence>
<dbReference type="InterPro" id="IPR029058">
    <property type="entry name" value="AB_hydrolase_fold"/>
</dbReference>
<feature type="region of interest" description="Disordered" evidence="1">
    <location>
        <begin position="750"/>
        <end position="771"/>
    </location>
</feature>
<proteinExistence type="predicted"/>
<accession>A0ABU2ZWX9</accession>
<gene>
    <name evidence="3" type="ORF">RM573_02430</name>
</gene>
<evidence type="ECO:0000313" key="3">
    <source>
        <dbReference type="EMBL" id="MDT0602442.1"/>
    </source>
</evidence>
<name>A0ABU2ZWX9_9GAMM</name>
<evidence type="ECO:0000256" key="1">
    <source>
        <dbReference type="SAM" id="MobiDB-lite"/>
    </source>
</evidence>
<dbReference type="PROSITE" id="PS51257">
    <property type="entry name" value="PROKAR_LIPOPROTEIN"/>
    <property type="match status" value="1"/>
</dbReference>
<comment type="caution">
    <text evidence="3">The sequence shown here is derived from an EMBL/GenBank/DDBJ whole genome shotgun (WGS) entry which is preliminary data.</text>
</comment>
<dbReference type="EMBL" id="JAVRIF010000001">
    <property type="protein sequence ID" value="MDT0602442.1"/>
    <property type="molecule type" value="Genomic_DNA"/>
</dbReference>
<dbReference type="RefSeq" id="WP_311576683.1">
    <property type="nucleotide sequence ID" value="NZ_JAVRIF010000001.1"/>
</dbReference>
<dbReference type="InterPro" id="IPR020009">
    <property type="entry name" value="VolA/Pla-1/cef"/>
</dbReference>
<evidence type="ECO:0000259" key="2">
    <source>
        <dbReference type="Pfam" id="PF12262"/>
    </source>
</evidence>
<dbReference type="NCBIfam" id="TIGR03502">
    <property type="entry name" value="lipase_Pla1_cef"/>
    <property type="match status" value="1"/>
</dbReference>
<dbReference type="Proteomes" id="UP001266357">
    <property type="component" value="Unassembled WGS sequence"/>
</dbReference>
<reference evidence="3 4" key="1">
    <citation type="submission" date="2023-09" db="EMBL/GenBank/DDBJ databases">
        <authorList>
            <person name="Rey-Velasco X."/>
        </authorList>
    </citation>
    <scope>NUCLEOTIDE SEQUENCE [LARGE SCALE GENOMIC DNA]</scope>
    <source>
        <strain evidence="3 4">W431</strain>
    </source>
</reference>
<dbReference type="Gene3D" id="3.40.50.1820">
    <property type="entry name" value="alpha/beta hydrolase"/>
    <property type="match status" value="1"/>
</dbReference>
<protein>
    <submittedName>
        <fullName evidence="3">Lipase</fullName>
    </submittedName>
</protein>
<keyword evidence="4" id="KW-1185">Reference proteome</keyword>
<dbReference type="InterPro" id="IPR025920">
    <property type="entry name" value="Lipase_bact_N"/>
</dbReference>
<dbReference type="Pfam" id="PF12262">
    <property type="entry name" value="Lipase_bact_N"/>
    <property type="match status" value="1"/>
</dbReference>